<name>A0A388SSJ9_9ACTN</name>
<feature type="compositionally biased region" description="Basic residues" evidence="1">
    <location>
        <begin position="114"/>
        <end position="124"/>
    </location>
</feature>
<protein>
    <submittedName>
        <fullName evidence="2">Uncharacterized protein</fullName>
    </submittedName>
</protein>
<evidence type="ECO:0000313" key="2">
    <source>
        <dbReference type="EMBL" id="GBP99538.1"/>
    </source>
</evidence>
<sequence length="124" mass="13674">MSFVKALLSGLGWFGLAGGTGHAAAAPGLAVFRARFFRYPGIPGPLLPVFRSSRTTVVRYHGGPVPRWSGTTVVRYLGIPDSRYPRAPDSRPPGLPGSRTRCHGYQEFRTRIPASRRPRRDRTL</sequence>
<evidence type="ECO:0000313" key="3">
    <source>
        <dbReference type="Proteomes" id="UP000265354"/>
    </source>
</evidence>
<proteinExistence type="predicted"/>
<organism evidence="2 3">
    <name type="scientific">Streptomyces spongiicola</name>
    <dbReference type="NCBI Taxonomy" id="1690221"/>
    <lineage>
        <taxon>Bacteria</taxon>
        <taxon>Bacillati</taxon>
        <taxon>Actinomycetota</taxon>
        <taxon>Actinomycetes</taxon>
        <taxon>Kitasatosporales</taxon>
        <taxon>Streptomycetaceae</taxon>
        <taxon>Streptomyces</taxon>
    </lineage>
</organism>
<dbReference type="Proteomes" id="UP000265354">
    <property type="component" value="Unassembled WGS sequence"/>
</dbReference>
<gene>
    <name evidence="2" type="ORF">SSP531S_09330</name>
</gene>
<dbReference type="AlphaFoldDB" id="A0A388SSJ9"/>
<accession>A0A388SSJ9</accession>
<evidence type="ECO:0000256" key="1">
    <source>
        <dbReference type="SAM" id="MobiDB-lite"/>
    </source>
</evidence>
<comment type="caution">
    <text evidence="2">The sequence shown here is derived from an EMBL/GenBank/DDBJ whole genome shotgun (WGS) entry which is preliminary data.</text>
</comment>
<feature type="region of interest" description="Disordered" evidence="1">
    <location>
        <begin position="82"/>
        <end position="124"/>
    </location>
</feature>
<dbReference type="EMBL" id="BGZL01000002">
    <property type="protein sequence ID" value="GBP99538.1"/>
    <property type="molecule type" value="Genomic_DNA"/>
</dbReference>
<reference evidence="2 3" key="1">
    <citation type="submission" date="2018-07" db="EMBL/GenBank/DDBJ databases">
        <title>Whole Genome Shotgun Sequence of Streptomyces spongiicola strain 531S.</title>
        <authorList>
            <person name="Dohra H."/>
            <person name="Kodani S."/>
        </authorList>
    </citation>
    <scope>NUCLEOTIDE SEQUENCE [LARGE SCALE GENOMIC DNA]</scope>
    <source>
        <strain evidence="2 3">531S</strain>
    </source>
</reference>